<dbReference type="Proteomes" id="UP001576784">
    <property type="component" value="Unassembled WGS sequence"/>
</dbReference>
<gene>
    <name evidence="2" type="ORF">ACE1CI_02220</name>
</gene>
<accession>A0ABV4XKV9</accession>
<comment type="caution">
    <text evidence="2">The sequence shown here is derived from an EMBL/GenBank/DDBJ whole genome shotgun (WGS) entry which is preliminary data.</text>
</comment>
<evidence type="ECO:0000259" key="1">
    <source>
        <dbReference type="Pfam" id="PF13709"/>
    </source>
</evidence>
<dbReference type="Gene3D" id="3.40.50.12140">
    <property type="entry name" value="Domain of unknown function DUF4159"/>
    <property type="match status" value="1"/>
</dbReference>
<keyword evidence="3" id="KW-1185">Reference proteome</keyword>
<organism evidence="2 3">
    <name type="scientific">Floridaenema flaviceps BLCC-F50</name>
    <dbReference type="NCBI Taxonomy" id="3153642"/>
    <lineage>
        <taxon>Bacteria</taxon>
        <taxon>Bacillati</taxon>
        <taxon>Cyanobacteriota</taxon>
        <taxon>Cyanophyceae</taxon>
        <taxon>Oscillatoriophycideae</taxon>
        <taxon>Aerosakkonematales</taxon>
        <taxon>Aerosakkonemataceae</taxon>
        <taxon>Floridanema</taxon>
        <taxon>Floridanema flaviceps</taxon>
    </lineage>
</organism>
<protein>
    <submittedName>
        <fullName evidence="2">DUF4159 domain-containing protein</fullName>
    </submittedName>
</protein>
<evidence type="ECO:0000313" key="2">
    <source>
        <dbReference type="EMBL" id="MFB2891737.1"/>
    </source>
</evidence>
<sequence length="407" mass="47424">MTHQIFPPPAINPFKRLRIYDGLMMNARRWLLSHDYFRRRQNVHYQSLNQPGIVWGLGVKLIDAPTEVAAQFRDRRWLEIQPGIAIDLEGNPIIVDEETNRQYRLRTETPLTGSLTVYLVVSYLDPYSQDRQETSEELREWFRIDEKISPPNDQEVELCRIKIQPGVVELQQPTDFLFPEVNQLDLRYRMQAKARPEAVVRVAQIKQNDNHEWDESKQEMSDRATKSLSYLMQSVSVLYPALQGQIKIEQVSLQASEHIANYDLLYLADWQLIELNEEEIYAVSQYQKNGGLVLIDAVSEDESLLKDVTEVILNVLEIDLQYWQELSDNHPLRIQPFLFAALPIINQDSVQIWNGEGVILVTGYLSAAWGLNEQLYLDRNDIRTAQELGINILHFAWQRRQIAQLIQ</sequence>
<feature type="domain" description="DUF4159" evidence="1">
    <location>
        <begin position="223"/>
        <end position="396"/>
    </location>
</feature>
<dbReference type="EMBL" id="JBHFNR010000016">
    <property type="protein sequence ID" value="MFB2891737.1"/>
    <property type="molecule type" value="Genomic_DNA"/>
</dbReference>
<evidence type="ECO:0000313" key="3">
    <source>
        <dbReference type="Proteomes" id="UP001576784"/>
    </source>
</evidence>
<dbReference type="Pfam" id="PF13709">
    <property type="entry name" value="DUF4159"/>
    <property type="match status" value="1"/>
</dbReference>
<reference evidence="2 3" key="1">
    <citation type="submission" date="2024-09" db="EMBL/GenBank/DDBJ databases">
        <title>Floridaenema gen nov. (Aerosakkonemataceae, Aerosakkonematales ord. nov., Cyanobacteria) from benthic tropical and subtropical fresh waters, with the description of four new species.</title>
        <authorList>
            <person name="Moretto J.A."/>
            <person name="Berthold D.E."/>
            <person name="Lefler F.W."/>
            <person name="Huang I.-S."/>
            <person name="Laughinghouse H. IV."/>
        </authorList>
    </citation>
    <scope>NUCLEOTIDE SEQUENCE [LARGE SCALE GENOMIC DNA]</scope>
    <source>
        <strain evidence="2 3">BLCC-F50</strain>
    </source>
</reference>
<dbReference type="InterPro" id="IPR025297">
    <property type="entry name" value="DUF4159"/>
</dbReference>
<proteinExistence type="predicted"/>
<dbReference type="RefSeq" id="WP_413261414.1">
    <property type="nucleotide sequence ID" value="NZ_JBHFNR010000016.1"/>
</dbReference>
<name>A0ABV4XKV9_9CYAN</name>